<dbReference type="InterPro" id="IPR052345">
    <property type="entry name" value="Rad_response_metalloprotease"/>
</dbReference>
<name>A0A0D8B5J2_9ACTN</name>
<dbReference type="Gene3D" id="1.10.10.2910">
    <property type="match status" value="1"/>
</dbReference>
<accession>A0A0D8B5J2</accession>
<gene>
    <name evidence="2" type="ORF">FF36_06353</name>
</gene>
<proteinExistence type="predicted"/>
<organism evidence="2 3">
    <name type="scientific">Frankia torreyi</name>
    <dbReference type="NCBI Taxonomy" id="1856"/>
    <lineage>
        <taxon>Bacteria</taxon>
        <taxon>Bacillati</taxon>
        <taxon>Actinomycetota</taxon>
        <taxon>Actinomycetes</taxon>
        <taxon>Frankiales</taxon>
        <taxon>Frankiaceae</taxon>
        <taxon>Frankia</taxon>
    </lineage>
</organism>
<keyword evidence="3" id="KW-1185">Reference proteome</keyword>
<dbReference type="RefSeq" id="WP_082122386.1">
    <property type="nucleotide sequence ID" value="NZ_JYFN01000116.1"/>
</dbReference>
<dbReference type="Pfam" id="PF06114">
    <property type="entry name" value="Peptidase_M78"/>
    <property type="match status" value="1"/>
</dbReference>
<evidence type="ECO:0000259" key="1">
    <source>
        <dbReference type="Pfam" id="PF06114"/>
    </source>
</evidence>
<dbReference type="Proteomes" id="UP000032545">
    <property type="component" value="Unassembled WGS sequence"/>
</dbReference>
<dbReference type="PATRIC" id="fig|1502723.3.peg.1044"/>
<comment type="caution">
    <text evidence="2">The sequence shown here is derived from an EMBL/GenBank/DDBJ whole genome shotgun (WGS) entry which is preliminary data.</text>
</comment>
<evidence type="ECO:0000313" key="3">
    <source>
        <dbReference type="Proteomes" id="UP000032545"/>
    </source>
</evidence>
<dbReference type="PANTHER" id="PTHR43236">
    <property type="entry name" value="ANTITOXIN HIGA1"/>
    <property type="match status" value="1"/>
</dbReference>
<dbReference type="InterPro" id="IPR010359">
    <property type="entry name" value="IrrE_HExxH"/>
</dbReference>
<reference evidence="3" key="1">
    <citation type="submission" date="2015-02" db="EMBL/GenBank/DDBJ databases">
        <title>Draft Genome of Frankia sp. CpI1-S.</title>
        <authorList>
            <person name="Oshone R.T."/>
            <person name="Ngom M."/>
            <person name="Ghodhbane-Gtari F."/>
            <person name="Gtari M."/>
            <person name="Morris K."/>
            <person name="Thomas K."/>
            <person name="Sen A."/>
            <person name="Tisa L.S."/>
        </authorList>
    </citation>
    <scope>NUCLEOTIDE SEQUENCE [LARGE SCALE GENOMIC DNA]</scope>
    <source>
        <strain evidence="3">CpI1-S</strain>
    </source>
</reference>
<feature type="domain" description="IrrE N-terminal-like" evidence="1">
    <location>
        <begin position="38"/>
        <end position="167"/>
    </location>
</feature>
<dbReference type="OrthoDB" id="9794834at2"/>
<reference evidence="2 3" key="2">
    <citation type="journal article" date="2016" name="Genome Announc.">
        <title>Permanent Draft Genome Sequences for Two Variants of Frankia sp. Strain CpI1, the First Frankia Strain Isolated from Root Nodules of Comptonia peregrina.</title>
        <authorList>
            <person name="Oshone R."/>
            <person name="Hurst S.G.IV."/>
            <person name="Abebe-Akele F."/>
            <person name="Simpson S."/>
            <person name="Morris K."/>
            <person name="Thomas W.K."/>
            <person name="Tisa L.S."/>
        </authorList>
    </citation>
    <scope>NUCLEOTIDE SEQUENCE [LARGE SCALE GENOMIC DNA]</scope>
    <source>
        <strain evidence="3">CpI1-S</strain>
    </source>
</reference>
<dbReference type="PANTHER" id="PTHR43236:SF1">
    <property type="entry name" value="BLL7220 PROTEIN"/>
    <property type="match status" value="1"/>
</dbReference>
<dbReference type="AlphaFoldDB" id="A0A0D8B5J2"/>
<evidence type="ECO:0000313" key="2">
    <source>
        <dbReference type="EMBL" id="KJE19365.1"/>
    </source>
</evidence>
<sequence>MMNWSAANRTAMIAATHAHGDYKVDAGQRIEVVGAARRAGIMVHAQPLTKLFGMYVDRPMPAAVVNSRLDVYAQRQTLAHELGHHVLNHGMQVDFDLDATSAQRSSSGASWAASNEERTAEAFAAWFLMPRTAVRATARQLDIDQIDSADDVYRIALALGVPLATLLRHLPNVRMLSAQKSREWATVSRAQVRRRLNRGLPSLPRPTSDVWHLSEEYQLPQVVARPHDRIVVTLPSEGRPSGWRLEHAGDLMVTATTALIGGIGQTPASRFVVDVPESTSEGVESHGLVLAYADSGGLVDRLWKVTVAVADARHGVSPVWLDGKGDESR</sequence>
<protein>
    <recommendedName>
        <fullName evidence="1">IrrE N-terminal-like domain-containing protein</fullName>
    </recommendedName>
</protein>
<dbReference type="EMBL" id="JYFN01000116">
    <property type="protein sequence ID" value="KJE19365.1"/>
    <property type="molecule type" value="Genomic_DNA"/>
</dbReference>